<evidence type="ECO:0000313" key="2">
    <source>
        <dbReference type="Proteomes" id="UP000281474"/>
    </source>
</evidence>
<dbReference type="EMBL" id="QZEI01000052">
    <property type="protein sequence ID" value="RLV58858.1"/>
    <property type="molecule type" value="Genomic_DNA"/>
</dbReference>
<protein>
    <submittedName>
        <fullName evidence="1">Uncharacterized protein</fullName>
    </submittedName>
</protein>
<accession>A0A3L8PWN6</accession>
<reference evidence="1 2" key="1">
    <citation type="submission" date="2018-09" db="EMBL/GenBank/DDBJ databases">
        <title>Phylogeny of the Shewanellaceae, and recommendation for two new genera, Pseudoshewanella and Parashewanella.</title>
        <authorList>
            <person name="Wang G."/>
        </authorList>
    </citation>
    <scope>NUCLEOTIDE SEQUENCE [LARGE SCALE GENOMIC DNA]</scope>
    <source>
        <strain evidence="1 2">C51</strain>
    </source>
</reference>
<organism evidence="1 2">
    <name type="scientific">Parashewanella curva</name>
    <dbReference type="NCBI Taxonomy" id="2338552"/>
    <lineage>
        <taxon>Bacteria</taxon>
        <taxon>Pseudomonadati</taxon>
        <taxon>Pseudomonadota</taxon>
        <taxon>Gammaproteobacteria</taxon>
        <taxon>Alteromonadales</taxon>
        <taxon>Shewanellaceae</taxon>
        <taxon>Parashewanella</taxon>
    </lineage>
</organism>
<dbReference type="OrthoDB" id="10018728at2"/>
<name>A0A3L8PWN6_9GAMM</name>
<evidence type="ECO:0000313" key="1">
    <source>
        <dbReference type="EMBL" id="RLV58858.1"/>
    </source>
</evidence>
<keyword evidence="2" id="KW-1185">Reference proteome</keyword>
<dbReference type="RefSeq" id="WP_121839813.1">
    <property type="nucleotide sequence ID" value="NZ_ML014801.1"/>
</dbReference>
<proteinExistence type="predicted"/>
<comment type="caution">
    <text evidence="1">The sequence shown here is derived from an EMBL/GenBank/DDBJ whole genome shotgun (WGS) entry which is preliminary data.</text>
</comment>
<dbReference type="AlphaFoldDB" id="A0A3L8PWN6"/>
<sequence length="121" mass="14267">MLLDEMPNEERLKHLQMHEAMGEFIYARHHCFKSIERTVDLLPSLSIKDQATQIETWFRMAMNSQSHEAYTAMLRGLFERTTPKHLAQIFPQLPSFCFVTLFKTKTWAYSSIRSENAARKK</sequence>
<gene>
    <name evidence="1" type="ORF">D5018_15000</name>
</gene>
<dbReference type="Proteomes" id="UP000281474">
    <property type="component" value="Unassembled WGS sequence"/>
</dbReference>